<dbReference type="InterPro" id="IPR000725">
    <property type="entry name" value="Olfact_rcpt"/>
</dbReference>
<keyword evidence="2 14" id="KW-1003">Cell membrane</keyword>
<evidence type="ECO:0000256" key="8">
    <source>
        <dbReference type="ARBA" id="ARBA00023136"/>
    </source>
</evidence>
<dbReference type="AlphaFoldDB" id="A0A8J6E767"/>
<feature type="domain" description="G-protein coupled receptors family 1 profile" evidence="15">
    <location>
        <begin position="41"/>
        <end position="291"/>
    </location>
</feature>
<keyword evidence="17" id="KW-1185">Reference proteome</keyword>
<feature type="transmembrane region" description="Helical" evidence="14">
    <location>
        <begin position="101"/>
        <end position="120"/>
    </location>
</feature>
<keyword evidence="4 13" id="KW-0812">Transmembrane</keyword>
<keyword evidence="8 14" id="KW-0472">Membrane</keyword>
<dbReference type="Proteomes" id="UP000770717">
    <property type="component" value="Unassembled WGS sequence"/>
</dbReference>
<evidence type="ECO:0000256" key="14">
    <source>
        <dbReference type="RuleBase" id="RU363047"/>
    </source>
</evidence>
<feature type="transmembrane region" description="Helical" evidence="14">
    <location>
        <begin position="25"/>
        <end position="50"/>
    </location>
</feature>
<comment type="subcellular location">
    <subcellularLocation>
        <location evidence="1 14">Cell membrane</location>
        <topology evidence="1 14">Multi-pass membrane protein</topology>
    </subcellularLocation>
</comment>
<evidence type="ECO:0000256" key="10">
    <source>
        <dbReference type="ARBA" id="ARBA00023170"/>
    </source>
</evidence>
<feature type="transmembrane region" description="Helical" evidence="14">
    <location>
        <begin position="201"/>
        <end position="226"/>
    </location>
</feature>
<evidence type="ECO:0000256" key="4">
    <source>
        <dbReference type="ARBA" id="ARBA00022692"/>
    </source>
</evidence>
<sequence length="312" mass="35176">MCGENQTFLTELVLLGFRDMHQGKLIVLLMCLLIYLIILAGNILIIGLIVTSPRLHSPMYFFLCNLSSCEVIFTANIMPNMIYILWRGGGTISWSGCITQFYIYSASGSTECLVLTLMAFDRYLAICNPLRYTSIMNSQTCAHLVVWAWLSGFLGMWIIIITLCNLHFCGSGIVVDHFFCDLEPILHLSSSDTSLVEMETLVYAMLMGILPFGLIILSYLAIFCTIIRIPSEIGRQKAFSTCGSHLASVCIYFGTILILYLVPSQKRSVEINKILSLFYTILTPLFNPIIYSLRNQEMQACFATLIYVFFPK</sequence>
<feature type="transmembrane region" description="Helical" evidence="14">
    <location>
        <begin position="62"/>
        <end position="86"/>
    </location>
</feature>
<dbReference type="PRINTS" id="PR00237">
    <property type="entry name" value="GPCRRHODOPSN"/>
</dbReference>
<accession>A0A8J6E767</accession>
<dbReference type="InterPro" id="IPR017452">
    <property type="entry name" value="GPCR_Rhodpsn_7TM"/>
</dbReference>
<keyword evidence="3 14" id="KW-0716">Sensory transduction</keyword>
<evidence type="ECO:0000256" key="13">
    <source>
        <dbReference type="RuleBase" id="RU000688"/>
    </source>
</evidence>
<evidence type="ECO:0000313" key="17">
    <source>
        <dbReference type="Proteomes" id="UP000770717"/>
    </source>
</evidence>
<evidence type="ECO:0000256" key="7">
    <source>
        <dbReference type="ARBA" id="ARBA00023040"/>
    </source>
</evidence>
<organism evidence="16 17">
    <name type="scientific">Eleutherodactylus coqui</name>
    <name type="common">Puerto Rican coqui</name>
    <dbReference type="NCBI Taxonomy" id="57060"/>
    <lineage>
        <taxon>Eukaryota</taxon>
        <taxon>Metazoa</taxon>
        <taxon>Chordata</taxon>
        <taxon>Craniata</taxon>
        <taxon>Vertebrata</taxon>
        <taxon>Euteleostomi</taxon>
        <taxon>Amphibia</taxon>
        <taxon>Batrachia</taxon>
        <taxon>Anura</taxon>
        <taxon>Neobatrachia</taxon>
        <taxon>Hyloidea</taxon>
        <taxon>Eleutherodactylidae</taxon>
        <taxon>Eleutherodactylinae</taxon>
        <taxon>Eleutherodactylus</taxon>
        <taxon>Eleutherodactylus</taxon>
    </lineage>
</organism>
<dbReference type="PROSITE" id="PS50262">
    <property type="entry name" value="G_PROTEIN_RECEP_F1_2"/>
    <property type="match status" value="1"/>
</dbReference>
<keyword evidence="12 13" id="KW-0807">Transducer</keyword>
<reference evidence="16" key="1">
    <citation type="thesis" date="2020" institute="ProQuest LLC" country="789 East Eisenhower Parkway, Ann Arbor, MI, USA">
        <title>Comparative Genomics and Chromosome Evolution.</title>
        <authorList>
            <person name="Mudd A.B."/>
        </authorList>
    </citation>
    <scope>NUCLEOTIDE SEQUENCE</scope>
    <source>
        <strain evidence="16">HN-11 Male</strain>
        <tissue evidence="16">Kidney and liver</tissue>
    </source>
</reference>
<evidence type="ECO:0000256" key="6">
    <source>
        <dbReference type="ARBA" id="ARBA00022989"/>
    </source>
</evidence>
<dbReference type="FunFam" id="1.20.1070.10:FF:000010">
    <property type="entry name" value="Olfactory receptor"/>
    <property type="match status" value="1"/>
</dbReference>
<comment type="similarity">
    <text evidence="13">Belongs to the G-protein coupled receptor 1 family.</text>
</comment>
<proteinExistence type="inferred from homology"/>
<evidence type="ECO:0000256" key="12">
    <source>
        <dbReference type="ARBA" id="ARBA00023224"/>
    </source>
</evidence>
<evidence type="ECO:0000256" key="1">
    <source>
        <dbReference type="ARBA" id="ARBA00004651"/>
    </source>
</evidence>
<keyword evidence="9" id="KW-1015">Disulfide bond</keyword>
<keyword evidence="5 14" id="KW-0552">Olfaction</keyword>
<dbReference type="EMBL" id="WNTK01002796">
    <property type="protein sequence ID" value="KAG9465685.1"/>
    <property type="molecule type" value="Genomic_DNA"/>
</dbReference>
<dbReference type="PRINTS" id="PR00245">
    <property type="entry name" value="OLFACTORYR"/>
</dbReference>
<dbReference type="Gene3D" id="1.20.1070.10">
    <property type="entry name" value="Rhodopsin 7-helix transmembrane proteins"/>
    <property type="match status" value="1"/>
</dbReference>
<dbReference type="PANTHER" id="PTHR24242">
    <property type="entry name" value="G-PROTEIN COUPLED RECEPTOR"/>
    <property type="match status" value="1"/>
</dbReference>
<dbReference type="GO" id="GO:0004984">
    <property type="term" value="F:olfactory receptor activity"/>
    <property type="evidence" value="ECO:0007669"/>
    <property type="project" value="InterPro"/>
</dbReference>
<dbReference type="SUPFAM" id="SSF81321">
    <property type="entry name" value="Family A G protein-coupled receptor-like"/>
    <property type="match status" value="1"/>
</dbReference>
<protein>
    <recommendedName>
        <fullName evidence="14">Olfactory receptor</fullName>
    </recommendedName>
</protein>
<keyword evidence="7 13" id="KW-0297">G-protein coupled receptor</keyword>
<gene>
    <name evidence="16" type="ORF">GDO78_017897</name>
</gene>
<dbReference type="GO" id="GO:0004930">
    <property type="term" value="F:G protein-coupled receptor activity"/>
    <property type="evidence" value="ECO:0007669"/>
    <property type="project" value="UniProtKB-KW"/>
</dbReference>
<evidence type="ECO:0000313" key="16">
    <source>
        <dbReference type="EMBL" id="KAG9465685.1"/>
    </source>
</evidence>
<evidence type="ECO:0000256" key="11">
    <source>
        <dbReference type="ARBA" id="ARBA00023180"/>
    </source>
</evidence>
<dbReference type="OrthoDB" id="9444602at2759"/>
<keyword evidence="11" id="KW-0325">Glycoprotein</keyword>
<name>A0A8J6E767_ELECQ</name>
<evidence type="ECO:0000256" key="9">
    <source>
        <dbReference type="ARBA" id="ARBA00023157"/>
    </source>
</evidence>
<dbReference type="InterPro" id="IPR050939">
    <property type="entry name" value="Olfactory_GPCR1"/>
</dbReference>
<feature type="transmembrane region" description="Helical" evidence="14">
    <location>
        <begin position="141"/>
        <end position="168"/>
    </location>
</feature>
<dbReference type="Pfam" id="PF13853">
    <property type="entry name" value="7tm_4"/>
    <property type="match status" value="1"/>
</dbReference>
<evidence type="ECO:0000256" key="2">
    <source>
        <dbReference type="ARBA" id="ARBA00022475"/>
    </source>
</evidence>
<comment type="caution">
    <text evidence="16">The sequence shown here is derived from an EMBL/GenBank/DDBJ whole genome shotgun (WGS) entry which is preliminary data.</text>
</comment>
<evidence type="ECO:0000256" key="3">
    <source>
        <dbReference type="ARBA" id="ARBA00022606"/>
    </source>
</evidence>
<evidence type="ECO:0000256" key="5">
    <source>
        <dbReference type="ARBA" id="ARBA00022725"/>
    </source>
</evidence>
<dbReference type="PANTHER" id="PTHR24242:SF253">
    <property type="entry name" value="OLFACTORY RECEPTOR-RELATED"/>
    <property type="match status" value="1"/>
</dbReference>
<keyword evidence="6 14" id="KW-1133">Transmembrane helix</keyword>
<feature type="non-terminal residue" evidence="16">
    <location>
        <position position="312"/>
    </location>
</feature>
<feature type="transmembrane region" description="Helical" evidence="14">
    <location>
        <begin position="238"/>
        <end position="262"/>
    </location>
</feature>
<keyword evidence="10 13" id="KW-0675">Receptor</keyword>
<feature type="transmembrane region" description="Helical" evidence="14">
    <location>
        <begin position="274"/>
        <end position="293"/>
    </location>
</feature>
<dbReference type="PROSITE" id="PS00237">
    <property type="entry name" value="G_PROTEIN_RECEP_F1_1"/>
    <property type="match status" value="1"/>
</dbReference>
<evidence type="ECO:0000259" key="15">
    <source>
        <dbReference type="PROSITE" id="PS50262"/>
    </source>
</evidence>
<dbReference type="InterPro" id="IPR000276">
    <property type="entry name" value="GPCR_Rhodpsn"/>
</dbReference>
<dbReference type="GO" id="GO:0005886">
    <property type="term" value="C:plasma membrane"/>
    <property type="evidence" value="ECO:0007669"/>
    <property type="project" value="UniProtKB-SubCell"/>
</dbReference>